<dbReference type="Proteomes" id="UP000199608">
    <property type="component" value="Unassembled WGS sequence"/>
</dbReference>
<dbReference type="AlphaFoldDB" id="A0A1H2IET1"/>
<dbReference type="PANTHER" id="PTHR33531">
    <property type="entry name" value="RUBRERYTHRIN SUBFAMILY"/>
    <property type="match status" value="1"/>
</dbReference>
<dbReference type="GO" id="GO:0046872">
    <property type="term" value="F:metal ion binding"/>
    <property type="evidence" value="ECO:0007669"/>
    <property type="project" value="InterPro"/>
</dbReference>
<evidence type="ECO:0000313" key="3">
    <source>
        <dbReference type="Proteomes" id="UP000199608"/>
    </source>
</evidence>
<organism evidence="2 3">
    <name type="scientific">Desulfobacula phenolica</name>
    <dbReference type="NCBI Taxonomy" id="90732"/>
    <lineage>
        <taxon>Bacteria</taxon>
        <taxon>Pseudomonadati</taxon>
        <taxon>Thermodesulfobacteriota</taxon>
        <taxon>Desulfobacteria</taxon>
        <taxon>Desulfobacterales</taxon>
        <taxon>Desulfobacteraceae</taxon>
        <taxon>Desulfobacula</taxon>
    </lineage>
</organism>
<evidence type="ECO:0000259" key="1">
    <source>
        <dbReference type="Pfam" id="PF02915"/>
    </source>
</evidence>
<dbReference type="InterPro" id="IPR012347">
    <property type="entry name" value="Ferritin-like"/>
</dbReference>
<gene>
    <name evidence="2" type="ORF">SAMN04487931_108136</name>
</gene>
<keyword evidence="3" id="KW-1185">Reference proteome</keyword>
<dbReference type="Gene3D" id="1.20.1260.10">
    <property type="match status" value="1"/>
</dbReference>
<protein>
    <submittedName>
        <fullName evidence="2">Rubrerythrin</fullName>
    </submittedName>
</protein>
<dbReference type="Pfam" id="PF02915">
    <property type="entry name" value="Rubrerythrin"/>
    <property type="match status" value="1"/>
</dbReference>
<dbReference type="InterPro" id="IPR003251">
    <property type="entry name" value="Rr_diiron-bd_dom"/>
</dbReference>
<evidence type="ECO:0000313" key="2">
    <source>
        <dbReference type="EMBL" id="SDU42669.1"/>
    </source>
</evidence>
<reference evidence="3" key="1">
    <citation type="submission" date="2016-10" db="EMBL/GenBank/DDBJ databases">
        <authorList>
            <person name="Varghese N."/>
            <person name="Submissions S."/>
        </authorList>
    </citation>
    <scope>NUCLEOTIDE SEQUENCE [LARGE SCALE GENOMIC DNA]</scope>
    <source>
        <strain evidence="3">DSM 3384</strain>
    </source>
</reference>
<feature type="domain" description="Rubrerythrin diiron-binding" evidence="1">
    <location>
        <begin position="9"/>
        <end position="150"/>
    </location>
</feature>
<proteinExistence type="predicted"/>
<dbReference type="InterPro" id="IPR009078">
    <property type="entry name" value="Ferritin-like_SF"/>
</dbReference>
<sequence length="167" mass="18920">MDKSNTLTILKNAFLIERKGKSLYEKAMDHATDDSVKAFFKDLADDEQEHMNILEKQFKAYMKNGKFMAGGFENDGGAVTPPDILDDTLKNRINAAGFEATAITAAIGFEDKAVKMYAQRASEATDPEEKKMYQRLSAWEKTHLKKLMALEASLIESVWHDNSFWPF</sequence>
<dbReference type="CDD" id="cd01045">
    <property type="entry name" value="Ferritin_like_AB"/>
    <property type="match status" value="1"/>
</dbReference>
<dbReference type="GO" id="GO:0016491">
    <property type="term" value="F:oxidoreductase activity"/>
    <property type="evidence" value="ECO:0007669"/>
    <property type="project" value="InterPro"/>
</dbReference>
<name>A0A1H2IET1_9BACT</name>
<dbReference type="RefSeq" id="WP_092235460.1">
    <property type="nucleotide sequence ID" value="NZ_FNLL01000008.1"/>
</dbReference>
<dbReference type="PANTHER" id="PTHR33531:SF7">
    <property type="entry name" value="HYPOTHETICAL MEMBRANE PROTEIN, CONSERVED"/>
    <property type="match status" value="1"/>
</dbReference>
<dbReference type="EMBL" id="FNLL01000008">
    <property type="protein sequence ID" value="SDU42669.1"/>
    <property type="molecule type" value="Genomic_DNA"/>
</dbReference>
<accession>A0A1H2IET1</accession>
<dbReference type="SUPFAM" id="SSF47240">
    <property type="entry name" value="Ferritin-like"/>
    <property type="match status" value="1"/>
</dbReference>